<feature type="compositionally biased region" description="Basic and acidic residues" evidence="1">
    <location>
        <begin position="42"/>
        <end position="57"/>
    </location>
</feature>
<reference evidence="2" key="1">
    <citation type="journal article" date="1996" name="J. Bacteriol.">
        <title>Global negative regulation of Streptomyces coelicolor antibiotic synthesis mediated by an absA-encoded putative signal transduction system.</title>
        <authorList>
            <person name="Brian P."/>
            <person name="Riggle P.J."/>
            <person name="Santos R.A."/>
            <person name="Champness W.C."/>
        </authorList>
    </citation>
    <scope>NUCLEOTIDE SEQUENCE</scope>
    <source>
        <strain evidence="2">J1501</strain>
    </source>
</reference>
<proteinExistence type="predicted"/>
<feature type="compositionally biased region" description="Gly residues" evidence="1">
    <location>
        <begin position="1"/>
        <end position="12"/>
    </location>
</feature>
<feature type="compositionally biased region" description="Basic and acidic residues" evidence="1">
    <location>
        <begin position="69"/>
        <end position="79"/>
    </location>
</feature>
<gene>
    <name evidence="2" type="primary">d9</name>
</gene>
<feature type="compositionally biased region" description="Basic residues" evidence="1">
    <location>
        <begin position="58"/>
        <end position="68"/>
    </location>
</feature>
<organism evidence="2">
    <name type="scientific">Streptomyces coelicolor</name>
    <dbReference type="NCBI Taxonomy" id="1902"/>
    <lineage>
        <taxon>Bacteria</taxon>
        <taxon>Bacillati</taxon>
        <taxon>Actinomycetota</taxon>
        <taxon>Actinomycetes</taxon>
        <taxon>Kitasatosporales</taxon>
        <taxon>Streptomycetaceae</taxon>
        <taxon>Streptomyces</taxon>
        <taxon>Streptomyces albidoflavus group</taxon>
    </lineage>
</organism>
<feature type="non-terminal residue" evidence="2">
    <location>
        <position position="1"/>
    </location>
</feature>
<accession>P72390</accession>
<protein>
    <submittedName>
        <fullName evidence="2">D9</fullName>
    </submittedName>
</protein>
<evidence type="ECO:0000256" key="1">
    <source>
        <dbReference type="SAM" id="MobiDB-lite"/>
    </source>
</evidence>
<name>P72390_STRCH</name>
<feature type="region of interest" description="Disordered" evidence="1">
    <location>
        <begin position="1"/>
        <end position="122"/>
    </location>
</feature>
<dbReference type="AlphaFoldDB" id="P72390"/>
<dbReference type="EMBL" id="U51332">
    <property type="protein sequence ID" value="AAB08054.1"/>
    <property type="molecule type" value="Genomic_DNA"/>
</dbReference>
<sequence length="122" mass="13317">AERRGTAGGERGLGPPLPVHDAVPARHPRRRTAARRTGIGRRAVERPGRRVLPDPRRALRGGRGRAGRLRGEVRRHLDPDAPLPPGRRGRPADPPLVQLPHHRPRRRGGDAAGPLRQGPRGV</sequence>
<evidence type="ECO:0000313" key="2">
    <source>
        <dbReference type="EMBL" id="AAB08054.1"/>
    </source>
</evidence>